<dbReference type="EMBL" id="JADPMV010000001">
    <property type="protein sequence ID" value="MBS7660423.1"/>
    <property type="molecule type" value="Genomic_DNA"/>
</dbReference>
<reference evidence="1 2" key="1">
    <citation type="journal article" date="2021" name="Syst. Appl. Microbiol.">
        <title>Pseudomonas lalucatii sp. nov. isolated from Vallgornera, a karstic cave in Mallorca, Western Mediterranean.</title>
        <authorList>
            <person name="Busquets A."/>
            <person name="Mulet M."/>
            <person name="Gomila M."/>
            <person name="Garcia-Valdes E."/>
        </authorList>
    </citation>
    <scope>NUCLEOTIDE SEQUENCE [LARGE SCALE GENOMIC DNA]</scope>
    <source>
        <strain evidence="1 2">R1b54</strain>
    </source>
</reference>
<evidence type="ECO:0000313" key="2">
    <source>
        <dbReference type="Proteomes" id="UP001196601"/>
    </source>
</evidence>
<keyword evidence="2" id="KW-1185">Reference proteome</keyword>
<accession>A0ABS5PWH2</accession>
<dbReference type="RefSeq" id="WP_213637802.1">
    <property type="nucleotide sequence ID" value="NZ_JADPMV010000001.1"/>
</dbReference>
<comment type="caution">
    <text evidence="1">The sequence shown here is derived from an EMBL/GenBank/DDBJ whole genome shotgun (WGS) entry which is preliminary data.</text>
</comment>
<evidence type="ECO:0000313" key="1">
    <source>
        <dbReference type="EMBL" id="MBS7660423.1"/>
    </source>
</evidence>
<protein>
    <submittedName>
        <fullName evidence="1">Uncharacterized protein</fullName>
    </submittedName>
</protein>
<name>A0ABS5PWH2_9PSED</name>
<organism evidence="1 2">
    <name type="scientific">Pseudomonas lalucatii</name>
    <dbReference type="NCBI Taxonomy" id="1424203"/>
    <lineage>
        <taxon>Bacteria</taxon>
        <taxon>Pseudomonadati</taxon>
        <taxon>Pseudomonadota</taxon>
        <taxon>Gammaproteobacteria</taxon>
        <taxon>Pseudomonadales</taxon>
        <taxon>Pseudomonadaceae</taxon>
        <taxon>Pseudomonas</taxon>
    </lineage>
</organism>
<sequence length="91" mass="9934">MTRLNAVVVPFPKRCAPLDCPDGQGCHFQAAAEIRVAMLHRLFAILARMEASNPGARPLHEACDSARALLNEVLVLYRRSLAQAHGRAGDE</sequence>
<gene>
    <name evidence="1" type="ORF">I0D00_00465</name>
</gene>
<dbReference type="Proteomes" id="UP001196601">
    <property type="component" value="Unassembled WGS sequence"/>
</dbReference>
<proteinExistence type="predicted"/>